<feature type="transmembrane region" description="Helical" evidence="2">
    <location>
        <begin position="33"/>
        <end position="54"/>
    </location>
</feature>
<proteinExistence type="predicted"/>
<evidence type="ECO:0000313" key="4">
    <source>
        <dbReference type="Proteomes" id="UP000192359"/>
    </source>
</evidence>
<gene>
    <name evidence="3" type="ORF">A7979_10670</name>
</gene>
<keyword evidence="2" id="KW-0812">Transmembrane</keyword>
<keyword evidence="4" id="KW-1185">Reference proteome</keyword>
<dbReference type="AlphaFoldDB" id="A0A1Y1RRF1"/>
<feature type="compositionally biased region" description="Basic residues" evidence="1">
    <location>
        <begin position="116"/>
        <end position="128"/>
    </location>
</feature>
<feature type="transmembrane region" description="Helical" evidence="2">
    <location>
        <begin position="9"/>
        <end position="27"/>
    </location>
</feature>
<dbReference type="EMBL" id="LXWF01000008">
    <property type="protein sequence ID" value="ORC22613.1"/>
    <property type="molecule type" value="Genomic_DNA"/>
</dbReference>
<keyword evidence="2" id="KW-1133">Transmembrane helix</keyword>
<dbReference type="OrthoDB" id="4966977at2"/>
<sequence>MNTKDLSPAYFTSLVAVCVGALMIGMSTTWVLVLGWGALLGGVALNIFATLIMIQRVKGGPLPALIAGQGNGAQEGEPVDEEQGSQPEGAQDGEPEAVTESHQVVSAENPTDNRIFRPRARSPRPHVR</sequence>
<evidence type="ECO:0000256" key="2">
    <source>
        <dbReference type="SAM" id="Phobius"/>
    </source>
</evidence>
<evidence type="ECO:0000313" key="3">
    <source>
        <dbReference type="EMBL" id="ORC22613.1"/>
    </source>
</evidence>
<feature type="compositionally biased region" description="Polar residues" evidence="1">
    <location>
        <begin position="100"/>
        <end position="112"/>
    </location>
</feature>
<protein>
    <submittedName>
        <fullName evidence="3">Uncharacterized protein</fullName>
    </submittedName>
</protein>
<dbReference type="Proteomes" id="UP000192359">
    <property type="component" value="Unassembled WGS sequence"/>
</dbReference>
<reference evidence="3 4" key="1">
    <citation type="submission" date="2016-05" db="EMBL/GenBank/DDBJ databases">
        <title>Draft genome sequence of a porcine commensal Rothia nasimurium.</title>
        <authorList>
            <person name="Gaiser R.A."/>
            <person name="Van Baarlen P."/>
            <person name="Wells J.M."/>
        </authorList>
    </citation>
    <scope>NUCLEOTIDE SEQUENCE [LARGE SCALE GENOMIC DNA]</scope>
    <source>
        <strain evidence="3 4">PT-32</strain>
    </source>
</reference>
<feature type="region of interest" description="Disordered" evidence="1">
    <location>
        <begin position="65"/>
        <end position="128"/>
    </location>
</feature>
<dbReference type="RefSeq" id="WP_083090933.1">
    <property type="nucleotide sequence ID" value="NZ_LXWF01000008.1"/>
</dbReference>
<comment type="caution">
    <text evidence="3">The sequence shown here is derived from an EMBL/GenBank/DDBJ whole genome shotgun (WGS) entry which is preliminary data.</text>
</comment>
<name>A0A1Y1RRF1_9MICC</name>
<accession>A0A1Y1RRF1</accession>
<evidence type="ECO:0000256" key="1">
    <source>
        <dbReference type="SAM" id="MobiDB-lite"/>
    </source>
</evidence>
<keyword evidence="2" id="KW-0472">Membrane</keyword>
<organism evidence="3 4">
    <name type="scientific">Rothia nasimurium</name>
    <dbReference type="NCBI Taxonomy" id="85336"/>
    <lineage>
        <taxon>Bacteria</taxon>
        <taxon>Bacillati</taxon>
        <taxon>Actinomycetota</taxon>
        <taxon>Actinomycetes</taxon>
        <taxon>Micrococcales</taxon>
        <taxon>Micrococcaceae</taxon>
        <taxon>Rothia</taxon>
    </lineage>
</organism>